<dbReference type="AlphaFoldDB" id="A0A319DAY6"/>
<dbReference type="OrthoDB" id="4430587at2759"/>
<dbReference type="Proteomes" id="UP000247810">
    <property type="component" value="Unassembled WGS sequence"/>
</dbReference>
<evidence type="ECO:0000313" key="2">
    <source>
        <dbReference type="Proteomes" id="UP000247810"/>
    </source>
</evidence>
<organism evidence="1 2">
    <name type="scientific">Aspergillus ellipticus CBS 707.79</name>
    <dbReference type="NCBI Taxonomy" id="1448320"/>
    <lineage>
        <taxon>Eukaryota</taxon>
        <taxon>Fungi</taxon>
        <taxon>Dikarya</taxon>
        <taxon>Ascomycota</taxon>
        <taxon>Pezizomycotina</taxon>
        <taxon>Eurotiomycetes</taxon>
        <taxon>Eurotiomycetidae</taxon>
        <taxon>Eurotiales</taxon>
        <taxon>Aspergillaceae</taxon>
        <taxon>Aspergillus</taxon>
        <taxon>Aspergillus subgen. Circumdati</taxon>
    </lineage>
</organism>
<accession>A0A319DAY6</accession>
<gene>
    <name evidence="1" type="ORF">BO71DRAFT_429981</name>
</gene>
<name>A0A319DAY6_9EURO</name>
<proteinExistence type="predicted"/>
<reference evidence="1 2" key="1">
    <citation type="submission" date="2018-02" db="EMBL/GenBank/DDBJ databases">
        <title>The genomes of Aspergillus section Nigri reveals drivers in fungal speciation.</title>
        <authorList>
            <consortium name="DOE Joint Genome Institute"/>
            <person name="Vesth T.C."/>
            <person name="Nybo J."/>
            <person name="Theobald S."/>
            <person name="Brandl J."/>
            <person name="Frisvad J.C."/>
            <person name="Nielsen K.F."/>
            <person name="Lyhne E.K."/>
            <person name="Kogle M.E."/>
            <person name="Kuo A."/>
            <person name="Riley R."/>
            <person name="Clum A."/>
            <person name="Nolan M."/>
            <person name="Lipzen A."/>
            <person name="Salamov A."/>
            <person name="Henrissat B."/>
            <person name="Wiebenga A."/>
            <person name="De vries R.P."/>
            <person name="Grigoriev I.V."/>
            <person name="Mortensen U.H."/>
            <person name="Andersen M.R."/>
            <person name="Baker S.E."/>
        </authorList>
    </citation>
    <scope>NUCLEOTIDE SEQUENCE [LARGE SCALE GENOMIC DNA]</scope>
    <source>
        <strain evidence="1 2">CBS 707.79</strain>
    </source>
</reference>
<dbReference type="EMBL" id="KZ825870">
    <property type="protein sequence ID" value="PYH94509.1"/>
    <property type="molecule type" value="Genomic_DNA"/>
</dbReference>
<evidence type="ECO:0000313" key="1">
    <source>
        <dbReference type="EMBL" id="PYH94509.1"/>
    </source>
</evidence>
<sequence length="187" mass="21436">MADPTTTAVELLTSLASIVNKVATNLHQNRLDRGKIREILKEYSRRAESDGRLINASRQDQRCFDHGLFLAYVHMEFITTLLRYNFTVPATSVKWYNCKSMRKKYRLSLFDISSQSADLRDQLENIRQKAELLYADLEQNHVQVPPTPIQYNKVTPCGYTSVPAGTISDLLRRVSLAEKELSGKIER</sequence>
<dbReference type="VEuPathDB" id="FungiDB:BO71DRAFT_429981"/>
<protein>
    <submittedName>
        <fullName evidence="1">Glyoxalase family protein</fullName>
    </submittedName>
</protein>
<keyword evidence="2" id="KW-1185">Reference proteome</keyword>